<organism evidence="2 3">
    <name type="scientific">Paramarasmius palmivorus</name>
    <dbReference type="NCBI Taxonomy" id="297713"/>
    <lineage>
        <taxon>Eukaryota</taxon>
        <taxon>Fungi</taxon>
        <taxon>Dikarya</taxon>
        <taxon>Basidiomycota</taxon>
        <taxon>Agaricomycotina</taxon>
        <taxon>Agaricomycetes</taxon>
        <taxon>Agaricomycetidae</taxon>
        <taxon>Agaricales</taxon>
        <taxon>Marasmiineae</taxon>
        <taxon>Marasmiaceae</taxon>
        <taxon>Paramarasmius</taxon>
    </lineage>
</organism>
<evidence type="ECO:0000313" key="3">
    <source>
        <dbReference type="Proteomes" id="UP001383192"/>
    </source>
</evidence>
<dbReference type="AlphaFoldDB" id="A0AAW0CRG0"/>
<feature type="region of interest" description="Disordered" evidence="1">
    <location>
        <begin position="308"/>
        <end position="336"/>
    </location>
</feature>
<proteinExistence type="predicted"/>
<name>A0AAW0CRG0_9AGAR</name>
<gene>
    <name evidence="2" type="ORF">VNI00_009558</name>
</gene>
<feature type="compositionally biased region" description="Basic and acidic residues" evidence="1">
    <location>
        <begin position="321"/>
        <end position="334"/>
    </location>
</feature>
<evidence type="ECO:0000256" key="1">
    <source>
        <dbReference type="SAM" id="MobiDB-lite"/>
    </source>
</evidence>
<dbReference type="EMBL" id="JAYKXP010000036">
    <property type="protein sequence ID" value="KAK7040653.1"/>
    <property type="molecule type" value="Genomic_DNA"/>
</dbReference>
<dbReference type="Proteomes" id="UP001383192">
    <property type="component" value="Unassembled WGS sequence"/>
</dbReference>
<protein>
    <submittedName>
        <fullName evidence="2">Uncharacterized protein</fullName>
    </submittedName>
</protein>
<accession>A0AAW0CRG0</accession>
<comment type="caution">
    <text evidence="2">The sequence shown here is derived from an EMBL/GenBank/DDBJ whole genome shotgun (WGS) entry which is preliminary data.</text>
</comment>
<reference evidence="2 3" key="1">
    <citation type="submission" date="2024-01" db="EMBL/GenBank/DDBJ databases">
        <title>A draft genome for a cacao thread blight-causing isolate of Paramarasmius palmivorus.</title>
        <authorList>
            <person name="Baruah I.K."/>
            <person name="Bukari Y."/>
            <person name="Amoako-Attah I."/>
            <person name="Meinhardt L.W."/>
            <person name="Bailey B.A."/>
            <person name="Cohen S.P."/>
        </authorList>
    </citation>
    <scope>NUCLEOTIDE SEQUENCE [LARGE SCALE GENOMIC DNA]</scope>
    <source>
        <strain evidence="2 3">GH-12</strain>
    </source>
</reference>
<feature type="region of interest" description="Disordered" evidence="1">
    <location>
        <begin position="342"/>
        <end position="361"/>
    </location>
</feature>
<sequence>MAIQRIHLTHLGHKRSLHTPEKRAACGSAGFYTAPKASSVQSANDPMLITWDVNCMDPAPSSGKLDFYLYTPTIKTSTNPRAHIWKNVPFSDGSFSAQLNPEWWNYTSPVTLQLKAIDAGNKDIWMSSLPAAPLFNVTYSKETPLTSDAISASTKNDFDAKPEPESSHRGKIAAAVLIPLLFIGACVLAYMKWQRKKTSERRKSFADHVDKRMSTISTDWRSMSAAGAQAAIRASMAGDPRASGFSFGHGAGGIRPMSTASSMQNQAGFGAGGGYAVQPEMAQTTRTVGVGLRSSAYSNAQAAERVSRISFAESAHPRPRPSGESRRSAYERRSVAGQSRAFHNGFVPPLPNHGHSASIGTSHLNVSTTTLDTTLAQEADDAMSPKQKAGAFSLSTEDIRMRVGGMERDEDVGPALSMMRSQATEYPTAEEEAQYANMPTLPTPVHTKTFESDDPTLFTASPITPSFPNGNPFTPTSGTIGNIPYTPMSPDDMLRAYAERQKAQAGGNNNNGGVQRVMSPPVGRPLAGGAMSPSRGAYGVEPTA</sequence>
<evidence type="ECO:0000313" key="2">
    <source>
        <dbReference type="EMBL" id="KAK7040653.1"/>
    </source>
</evidence>
<keyword evidence="3" id="KW-1185">Reference proteome</keyword>
<feature type="region of interest" description="Disordered" evidence="1">
    <location>
        <begin position="504"/>
        <end position="544"/>
    </location>
</feature>